<dbReference type="KEGG" id="osg:BST96_14445"/>
<dbReference type="CDD" id="cd00570">
    <property type="entry name" value="GST_N_family"/>
    <property type="match status" value="1"/>
</dbReference>
<dbReference type="GO" id="GO:0016740">
    <property type="term" value="F:transferase activity"/>
    <property type="evidence" value="ECO:0007669"/>
    <property type="project" value="UniProtKB-KW"/>
</dbReference>
<name>A0A1X9NAY5_9GAMM</name>
<dbReference type="InterPro" id="IPR010987">
    <property type="entry name" value="Glutathione-S-Trfase_C-like"/>
</dbReference>
<dbReference type="STRING" id="716816.BST96_14445"/>
<gene>
    <name evidence="2" type="ORF">BST96_14445</name>
</gene>
<dbReference type="Gene3D" id="1.20.1050.10">
    <property type="match status" value="1"/>
</dbReference>
<dbReference type="InterPro" id="IPR004046">
    <property type="entry name" value="GST_C"/>
</dbReference>
<dbReference type="SUPFAM" id="SSF52833">
    <property type="entry name" value="Thioredoxin-like"/>
    <property type="match status" value="1"/>
</dbReference>
<reference evidence="2 3" key="1">
    <citation type="submission" date="2016-11" db="EMBL/GenBank/DDBJ databases">
        <title>Trade-off between light-utilization and light-protection in marine flavobacteria.</title>
        <authorList>
            <person name="Kumagai Y."/>
        </authorList>
    </citation>
    <scope>NUCLEOTIDE SEQUENCE [LARGE SCALE GENOMIC DNA]</scope>
    <source>
        <strain evidence="2 3">NBRC 107125</strain>
    </source>
</reference>
<dbReference type="OrthoDB" id="7054557at2"/>
<evidence type="ECO:0000313" key="3">
    <source>
        <dbReference type="Proteomes" id="UP000193450"/>
    </source>
</evidence>
<feature type="domain" description="GST C-terminal" evidence="1">
    <location>
        <begin position="109"/>
        <end position="261"/>
    </location>
</feature>
<evidence type="ECO:0000313" key="2">
    <source>
        <dbReference type="EMBL" id="ARN75210.1"/>
    </source>
</evidence>
<keyword evidence="2" id="KW-0808">Transferase</keyword>
<dbReference type="Gene3D" id="3.40.30.10">
    <property type="entry name" value="Glutaredoxin"/>
    <property type="match status" value="1"/>
</dbReference>
<organism evidence="2 3">
    <name type="scientific">Oceanicoccus sagamiensis</name>
    <dbReference type="NCBI Taxonomy" id="716816"/>
    <lineage>
        <taxon>Bacteria</taxon>
        <taxon>Pseudomonadati</taxon>
        <taxon>Pseudomonadota</taxon>
        <taxon>Gammaproteobacteria</taxon>
        <taxon>Cellvibrionales</taxon>
        <taxon>Spongiibacteraceae</taxon>
        <taxon>Oceanicoccus</taxon>
    </lineage>
</organism>
<sequence length="389" mass="44359">MMTYKLYGLPSSLYTGKVRSYLRKQGIPFIEHGVNHPHYQKTIIPSVGRFIMPVVEAADGTLIQDGADIIDYLEEHETVPLPAQPESTLLKTVSYLFELFGGEGLLRPAMHYRWSFDEQLDFIKDDFLCALVPPGTDQQTRDGNFDFASQRMRAASKSFGVTEDSKPLIESSYLEFLQLFAQHLHNYPYLLGGRPTMGDYGLVSALYAHLARDPVPAKLMREKAPAVSRWVERMNAAETIDIEYADYHTDLIAAGQIPDTLKALMIYIAQEYLAELEAHVAFANNWLRNHPELKTGTNGLDDPAARFIGKAEFDWRGLSLRTGVLPYRFYLLQRIQRSYEQASETEQQQILTLFEETGLAAVLRLKTDRPVERINHLEVWGELRPEITR</sequence>
<dbReference type="AlphaFoldDB" id="A0A1X9NAY5"/>
<dbReference type="InterPro" id="IPR004045">
    <property type="entry name" value="Glutathione_S-Trfase_N"/>
</dbReference>
<protein>
    <submittedName>
        <fullName evidence="2">Glutathione S-transferase</fullName>
    </submittedName>
</protein>
<dbReference type="Pfam" id="PF00043">
    <property type="entry name" value="GST_C"/>
    <property type="match status" value="1"/>
</dbReference>
<keyword evidence="3" id="KW-1185">Reference proteome</keyword>
<dbReference type="InterPro" id="IPR036249">
    <property type="entry name" value="Thioredoxin-like_sf"/>
</dbReference>
<dbReference type="PROSITE" id="PS50405">
    <property type="entry name" value="GST_CTER"/>
    <property type="match status" value="1"/>
</dbReference>
<proteinExistence type="predicted"/>
<dbReference type="EMBL" id="CP019343">
    <property type="protein sequence ID" value="ARN75210.1"/>
    <property type="molecule type" value="Genomic_DNA"/>
</dbReference>
<dbReference type="InterPro" id="IPR036282">
    <property type="entry name" value="Glutathione-S-Trfase_C_sf"/>
</dbReference>
<dbReference type="Pfam" id="PF13417">
    <property type="entry name" value="GST_N_3"/>
    <property type="match status" value="1"/>
</dbReference>
<accession>A0A1X9NAY5</accession>
<evidence type="ECO:0000259" key="1">
    <source>
        <dbReference type="PROSITE" id="PS50405"/>
    </source>
</evidence>
<dbReference type="Proteomes" id="UP000193450">
    <property type="component" value="Chromosome"/>
</dbReference>
<dbReference type="SUPFAM" id="SSF47616">
    <property type="entry name" value="GST C-terminal domain-like"/>
    <property type="match status" value="1"/>
</dbReference>